<gene>
    <name evidence="1" type="ORF">DSO57_1021603</name>
</gene>
<accession>A0ACC2UP74</accession>
<keyword evidence="2" id="KW-1185">Reference proteome</keyword>
<dbReference type="EMBL" id="QTSX02000105">
    <property type="protein sequence ID" value="KAJ9088574.1"/>
    <property type="molecule type" value="Genomic_DNA"/>
</dbReference>
<protein>
    <submittedName>
        <fullName evidence="1">Uncharacterized protein</fullName>
    </submittedName>
</protein>
<dbReference type="Proteomes" id="UP001165960">
    <property type="component" value="Unassembled WGS sequence"/>
</dbReference>
<organism evidence="1 2">
    <name type="scientific">Entomophthora muscae</name>
    <dbReference type="NCBI Taxonomy" id="34485"/>
    <lineage>
        <taxon>Eukaryota</taxon>
        <taxon>Fungi</taxon>
        <taxon>Fungi incertae sedis</taxon>
        <taxon>Zoopagomycota</taxon>
        <taxon>Entomophthoromycotina</taxon>
        <taxon>Entomophthoromycetes</taxon>
        <taxon>Entomophthorales</taxon>
        <taxon>Entomophthoraceae</taxon>
        <taxon>Entomophthora</taxon>
    </lineage>
</organism>
<evidence type="ECO:0000313" key="1">
    <source>
        <dbReference type="EMBL" id="KAJ9088574.1"/>
    </source>
</evidence>
<name>A0ACC2UP74_9FUNG</name>
<reference evidence="1" key="1">
    <citation type="submission" date="2022-04" db="EMBL/GenBank/DDBJ databases">
        <title>Genome of the entomopathogenic fungus Entomophthora muscae.</title>
        <authorList>
            <person name="Elya C."/>
            <person name="Lovett B.R."/>
            <person name="Lee E."/>
            <person name="Macias A.M."/>
            <person name="Hajek A.E."/>
            <person name="De Bivort B.L."/>
            <person name="Kasson M.T."/>
            <person name="De Fine Licht H.H."/>
            <person name="Stajich J.E."/>
        </authorList>
    </citation>
    <scope>NUCLEOTIDE SEQUENCE</scope>
    <source>
        <strain evidence="1">Berkeley</strain>
    </source>
</reference>
<evidence type="ECO:0000313" key="2">
    <source>
        <dbReference type="Proteomes" id="UP001165960"/>
    </source>
</evidence>
<proteinExistence type="predicted"/>
<comment type="caution">
    <text evidence="1">The sequence shown here is derived from an EMBL/GenBank/DDBJ whole genome shotgun (WGS) entry which is preliminary data.</text>
</comment>
<sequence>MQQKDTKRPSKAPKTPKKMPSSSKKATPKPSPEPSPKKSLTHSTGGEETDGSLTYHSFYKFASDSNCGKFDSLVINSLVLDTLSSTRELSAAYVNLLVFLA</sequence>